<evidence type="ECO:0000313" key="5">
    <source>
        <dbReference type="EMBL" id="GEM45644.1"/>
    </source>
</evidence>
<evidence type="ECO:0000256" key="2">
    <source>
        <dbReference type="ARBA" id="ARBA00023125"/>
    </source>
</evidence>
<comment type="caution">
    <text evidence="5">The sequence shown here is derived from an EMBL/GenBank/DDBJ whole genome shotgun (WGS) entry which is preliminary data.</text>
</comment>
<dbReference type="SUPFAM" id="SSF46785">
    <property type="entry name" value="Winged helix' DNA-binding domain"/>
    <property type="match status" value="1"/>
</dbReference>
<organism evidence="5 6">
    <name type="scientific">Deinococcus cellulosilyticus (strain DSM 18568 / NBRC 106333 / KACC 11606 / 5516J-15)</name>
    <dbReference type="NCBI Taxonomy" id="1223518"/>
    <lineage>
        <taxon>Bacteria</taxon>
        <taxon>Thermotogati</taxon>
        <taxon>Deinococcota</taxon>
        <taxon>Deinococci</taxon>
        <taxon>Deinococcales</taxon>
        <taxon>Deinococcaceae</taxon>
        <taxon>Deinococcus</taxon>
    </lineage>
</organism>
<dbReference type="PANTHER" id="PTHR33154:SF18">
    <property type="entry name" value="ARSENICAL RESISTANCE OPERON REPRESSOR"/>
    <property type="match status" value="1"/>
</dbReference>
<evidence type="ECO:0000259" key="4">
    <source>
        <dbReference type="PROSITE" id="PS50987"/>
    </source>
</evidence>
<evidence type="ECO:0000313" key="6">
    <source>
        <dbReference type="Proteomes" id="UP000321306"/>
    </source>
</evidence>
<dbReference type="Proteomes" id="UP000321306">
    <property type="component" value="Unassembled WGS sequence"/>
</dbReference>
<evidence type="ECO:0000256" key="1">
    <source>
        <dbReference type="ARBA" id="ARBA00023015"/>
    </source>
</evidence>
<keyword evidence="2" id="KW-0238">DNA-binding</keyword>
<protein>
    <submittedName>
        <fullName evidence="5">Putative transcriptional regulator, ArsR family protein</fullName>
    </submittedName>
</protein>
<dbReference type="InterPro" id="IPR036390">
    <property type="entry name" value="WH_DNA-bd_sf"/>
</dbReference>
<dbReference type="GO" id="GO:0003677">
    <property type="term" value="F:DNA binding"/>
    <property type="evidence" value="ECO:0007669"/>
    <property type="project" value="UniProtKB-KW"/>
</dbReference>
<dbReference type="AlphaFoldDB" id="A0A511MYG9"/>
<gene>
    <name evidence="5" type="ORF">DC3_12790</name>
</gene>
<dbReference type="InterPro" id="IPR036388">
    <property type="entry name" value="WH-like_DNA-bd_sf"/>
</dbReference>
<feature type="domain" description="HTH arsR-type" evidence="4">
    <location>
        <begin position="19"/>
        <end position="117"/>
    </location>
</feature>
<dbReference type="PANTHER" id="PTHR33154">
    <property type="entry name" value="TRANSCRIPTIONAL REGULATOR, ARSR FAMILY"/>
    <property type="match status" value="1"/>
</dbReference>
<accession>A0A511MYG9</accession>
<keyword evidence="6" id="KW-1185">Reference proteome</keyword>
<dbReference type="SMART" id="SM00418">
    <property type="entry name" value="HTH_ARSR"/>
    <property type="match status" value="1"/>
</dbReference>
<proteinExistence type="predicted"/>
<keyword evidence="3" id="KW-0804">Transcription</keyword>
<sequence>MSPTVPLIQLDTEFESAHLEQEQLDQVAWMFKALSDPMRLKILLFIFKPTGNCCGPEICACDLETVTGLTQPTVSHHMKCLISAGLVTGEKRGKWMYYQINKKGFALIQRFLPLVGG</sequence>
<dbReference type="InterPro" id="IPR011991">
    <property type="entry name" value="ArsR-like_HTH"/>
</dbReference>
<dbReference type="InterPro" id="IPR018334">
    <property type="entry name" value="ArsR_HTH"/>
</dbReference>
<reference evidence="5 6" key="1">
    <citation type="submission" date="2019-07" db="EMBL/GenBank/DDBJ databases">
        <title>Whole genome shotgun sequence of Deinococcus cellulosilyticus NBRC 106333.</title>
        <authorList>
            <person name="Hosoyama A."/>
            <person name="Uohara A."/>
            <person name="Ohji S."/>
            <person name="Ichikawa N."/>
        </authorList>
    </citation>
    <scope>NUCLEOTIDE SEQUENCE [LARGE SCALE GENOMIC DNA]</scope>
    <source>
        <strain evidence="5 6">NBRC 106333</strain>
    </source>
</reference>
<dbReference type="InterPro" id="IPR001845">
    <property type="entry name" value="HTH_ArsR_DNA-bd_dom"/>
</dbReference>
<dbReference type="InterPro" id="IPR051081">
    <property type="entry name" value="HTH_MetalResp_TranReg"/>
</dbReference>
<dbReference type="NCBIfam" id="NF033788">
    <property type="entry name" value="HTH_metalloreg"/>
    <property type="match status" value="1"/>
</dbReference>
<dbReference type="PROSITE" id="PS00846">
    <property type="entry name" value="HTH_ARSR_1"/>
    <property type="match status" value="1"/>
</dbReference>
<dbReference type="PROSITE" id="PS50987">
    <property type="entry name" value="HTH_ARSR_2"/>
    <property type="match status" value="1"/>
</dbReference>
<dbReference type="GO" id="GO:0003700">
    <property type="term" value="F:DNA-binding transcription factor activity"/>
    <property type="evidence" value="ECO:0007669"/>
    <property type="project" value="InterPro"/>
</dbReference>
<dbReference type="CDD" id="cd00090">
    <property type="entry name" value="HTH_ARSR"/>
    <property type="match status" value="1"/>
</dbReference>
<dbReference type="PRINTS" id="PR00778">
    <property type="entry name" value="HTHARSR"/>
</dbReference>
<dbReference type="Pfam" id="PF01022">
    <property type="entry name" value="HTH_5"/>
    <property type="match status" value="1"/>
</dbReference>
<dbReference type="Gene3D" id="1.10.10.10">
    <property type="entry name" value="Winged helix-like DNA-binding domain superfamily/Winged helix DNA-binding domain"/>
    <property type="match status" value="1"/>
</dbReference>
<dbReference type="OrthoDB" id="9798835at2"/>
<dbReference type="RefSeq" id="WP_146883114.1">
    <property type="nucleotide sequence ID" value="NZ_BJXB01000004.1"/>
</dbReference>
<name>A0A511MYG9_DEIC1</name>
<dbReference type="EMBL" id="BJXB01000004">
    <property type="protein sequence ID" value="GEM45644.1"/>
    <property type="molecule type" value="Genomic_DNA"/>
</dbReference>
<keyword evidence="1" id="KW-0805">Transcription regulation</keyword>
<evidence type="ECO:0000256" key="3">
    <source>
        <dbReference type="ARBA" id="ARBA00023163"/>
    </source>
</evidence>